<name>A0ACC6U111_9BURK</name>
<accession>A0ACC6U111</accession>
<evidence type="ECO:0000313" key="2">
    <source>
        <dbReference type="Proteomes" id="UP001558850"/>
    </source>
</evidence>
<organism evidence="1 2">
    <name type="scientific">Paraburkholderia phymatum</name>
    <dbReference type="NCBI Taxonomy" id="148447"/>
    <lineage>
        <taxon>Bacteria</taxon>
        <taxon>Pseudomonadati</taxon>
        <taxon>Pseudomonadota</taxon>
        <taxon>Betaproteobacteria</taxon>
        <taxon>Burkholderiales</taxon>
        <taxon>Burkholderiaceae</taxon>
        <taxon>Paraburkholderia</taxon>
    </lineage>
</organism>
<proteinExistence type="predicted"/>
<comment type="caution">
    <text evidence="1">The sequence shown here is derived from an EMBL/GenBank/DDBJ whole genome shotgun (WGS) entry which is preliminary data.</text>
</comment>
<reference evidence="1" key="1">
    <citation type="submission" date="2024-07" db="EMBL/GenBank/DDBJ databases">
        <title>A survey of Mimosa microsymbionts across Brazilian biomes reveals a high diversity of Paraburkholderia nodulating endemic species, but also that Cupriavidus is common as a symbiont of widespread species.</title>
        <authorList>
            <person name="Rouws L."/>
            <person name="Barauna A."/>
            <person name="Beukes C."/>
            <person name="Rouws J.R.C."/>
            <person name="De Faria S.M."/>
            <person name="Gross E."/>
            <person name="Bueno Dos Reis Junior F."/>
            <person name="Simon M.F."/>
            <person name="Maluk M."/>
            <person name="Odee D.W."/>
            <person name="Kenicer G."/>
            <person name="Young J.P.W."/>
            <person name="Reis V.M."/>
            <person name="Zilli J."/>
            <person name="James E.K."/>
        </authorList>
    </citation>
    <scope>NUCLEOTIDE SEQUENCE</scope>
    <source>
        <strain evidence="1">EG181B</strain>
    </source>
</reference>
<evidence type="ECO:0000313" key="1">
    <source>
        <dbReference type="EMBL" id="MEX3933266.1"/>
    </source>
</evidence>
<dbReference type="Proteomes" id="UP001558850">
    <property type="component" value="Unassembled WGS sequence"/>
</dbReference>
<sequence length="590" mass="61639">MGAEIVGIRNLAGATKGLAASMKAIKDESALAEKNLFALRMALPSGGLGLEAELIASNAQARTLAATLAGIRGGGRLPPGGGGGHLPGPGGGGGRRGGGHIHGGNIHVGSGGIGIGGVGMGLMSDALIPLGAGMVTYYVGKQFYEGAKDYQDAFMRFKSLNLGDQVNAEADKFVKATKVYGVSQTELMKALGESVGLFGSFEEAKKFTPDLLTLGKANSAVFGDKLGHMDEEGLKSLLKFIDRRGGFKDEATFKRNLDLAEKMVTGSSGFLKFQDLAGFSQNAGTAFRSLSDEGLLHMEGLLIEQGGQKAGTALMSLYQNLVAGRTPKKTMGLLQELGLAQLAMQEHGAVGGKPMKSLVMTGIKGSELLQSDPAKWMTDVLLPALSAKGITKEGDVLKAVNDVLSNRNASNQGSLMTTQMMQILRDQKLATGAMGADKVTKMFGDSASGAEADFDAAWTDFKKQFGTTMLPQITSMLKSGTDLLRSLASITESENFKSFMSFASKVNGTFGWLPKQFFGSANAAEPGKSPNVQTGAGQPFKLSTTINIDGRKIGEAATDYILGGMNRPQSTSSGFDFGRSAPPIGHSFAK</sequence>
<dbReference type="EMBL" id="JBFRCH010000007">
    <property type="protein sequence ID" value="MEX3933266.1"/>
    <property type="molecule type" value="Genomic_DNA"/>
</dbReference>
<protein>
    <submittedName>
        <fullName evidence="1">Uncharacterized protein</fullName>
    </submittedName>
</protein>
<keyword evidence="2" id="KW-1185">Reference proteome</keyword>
<gene>
    <name evidence="1" type="ORF">AB4Y32_15935</name>
</gene>